<evidence type="ECO:0000256" key="2">
    <source>
        <dbReference type="ARBA" id="ARBA00022630"/>
    </source>
</evidence>
<dbReference type="Pfam" id="PF07992">
    <property type="entry name" value="Pyr_redox_2"/>
    <property type="match status" value="1"/>
</dbReference>
<gene>
    <name evidence="5" type="ORF">A3L01_01390</name>
</gene>
<dbReference type="GeneID" id="33325383"/>
<name>A0A2Z2MEP3_9EURY</name>
<dbReference type="OrthoDB" id="27922at2157"/>
<dbReference type="KEGG" id="tbs:A3L01_01390"/>
<dbReference type="InterPro" id="IPR050260">
    <property type="entry name" value="FAD-bd_OxRdtase"/>
</dbReference>
<feature type="domain" description="FAD/NAD(P)-binding" evidence="4">
    <location>
        <begin position="4"/>
        <end position="276"/>
    </location>
</feature>
<dbReference type="PANTHER" id="PTHR43429">
    <property type="entry name" value="PYRIDINE NUCLEOTIDE-DISULFIDE OXIDOREDUCTASE DOMAIN-CONTAINING"/>
    <property type="match status" value="1"/>
</dbReference>
<sequence length="394" mass="42833">MEEKITIIGGGIGGLYTAFNLVENGVEASRITIVAKEWPPYTRHRLAEMLSQGLSQDDAMPGTVNSLQEEGIEVVRGEAVELRTEEKLVGVRTEKGNLRIGYGLLVMATGGRPFVPPIRGIEKKGVIGFHGLRDVEFLAALSPERKIAVIGAGLVGLTAAMALRERGHTVTVVEAKKGVLPNILARRPSELLEEHLEKKGIQVLTGSIVKEVLGNGKVNGIELADGRELEIDAVVLAAGVRPNSSLLRDDGKPIWIDVTGRTAIPDVYALGDCAMSWDFITGRAVYRPLGFVAGHYARLIAADIAGRTAQDSGIIPAVYERIGKAEVYSIGLTPWEAERFDFRSNIEISEGQGWTEAILTDEKDRILGWQRVQIGHFHSIGSAEAYIRIKEDWG</sequence>
<dbReference type="RefSeq" id="WP_088864121.1">
    <property type="nucleotide sequence ID" value="NZ_CP015101.1"/>
</dbReference>
<dbReference type="EMBL" id="CP015101">
    <property type="protein sequence ID" value="ASJ04083.1"/>
    <property type="molecule type" value="Genomic_DNA"/>
</dbReference>
<dbReference type="GO" id="GO:0016491">
    <property type="term" value="F:oxidoreductase activity"/>
    <property type="evidence" value="ECO:0007669"/>
    <property type="project" value="InterPro"/>
</dbReference>
<comment type="cofactor">
    <cofactor evidence="1">
        <name>FAD</name>
        <dbReference type="ChEBI" id="CHEBI:57692"/>
    </cofactor>
</comment>
<evidence type="ECO:0000256" key="3">
    <source>
        <dbReference type="ARBA" id="ARBA00022827"/>
    </source>
</evidence>
<keyword evidence="3" id="KW-0274">FAD</keyword>
<dbReference type="InterPro" id="IPR023753">
    <property type="entry name" value="FAD/NAD-binding_dom"/>
</dbReference>
<dbReference type="Proteomes" id="UP000250272">
    <property type="component" value="Chromosome"/>
</dbReference>
<evidence type="ECO:0000313" key="6">
    <source>
        <dbReference type="Proteomes" id="UP000250272"/>
    </source>
</evidence>
<keyword evidence="6" id="KW-1185">Reference proteome</keyword>
<dbReference type="PANTHER" id="PTHR43429:SF3">
    <property type="entry name" value="NITRITE REDUCTASE [NAD(P)H]"/>
    <property type="match status" value="1"/>
</dbReference>
<keyword evidence="2" id="KW-0285">Flavoprotein</keyword>
<reference evidence="5 6" key="1">
    <citation type="submission" date="2016-04" db="EMBL/GenBank/DDBJ databases">
        <title>Complete genome sequence of Thermococcus barossii type strain SHCK-94.</title>
        <authorList>
            <person name="Oger P.M."/>
        </authorList>
    </citation>
    <scope>NUCLEOTIDE SEQUENCE [LARGE SCALE GENOMIC DNA]</scope>
    <source>
        <strain evidence="5 6">SHCK-94</strain>
    </source>
</reference>
<dbReference type="PRINTS" id="PR00411">
    <property type="entry name" value="PNDRDTASEI"/>
</dbReference>
<dbReference type="SUPFAM" id="SSF51905">
    <property type="entry name" value="FAD/NAD(P)-binding domain"/>
    <property type="match status" value="1"/>
</dbReference>
<accession>A0A2Z2MEP3</accession>
<evidence type="ECO:0000313" key="5">
    <source>
        <dbReference type="EMBL" id="ASJ04083.1"/>
    </source>
</evidence>
<evidence type="ECO:0000259" key="4">
    <source>
        <dbReference type="Pfam" id="PF07992"/>
    </source>
</evidence>
<dbReference type="InterPro" id="IPR036188">
    <property type="entry name" value="FAD/NAD-bd_sf"/>
</dbReference>
<dbReference type="PRINTS" id="PR00368">
    <property type="entry name" value="FADPNR"/>
</dbReference>
<protein>
    <recommendedName>
        <fullName evidence="4">FAD/NAD(P)-binding domain-containing protein</fullName>
    </recommendedName>
</protein>
<evidence type="ECO:0000256" key="1">
    <source>
        <dbReference type="ARBA" id="ARBA00001974"/>
    </source>
</evidence>
<proteinExistence type="predicted"/>
<dbReference type="AlphaFoldDB" id="A0A2Z2MEP3"/>
<organism evidence="5 6">
    <name type="scientific">Thermococcus barossii</name>
    <dbReference type="NCBI Taxonomy" id="54077"/>
    <lineage>
        <taxon>Archaea</taxon>
        <taxon>Methanobacteriati</taxon>
        <taxon>Methanobacteriota</taxon>
        <taxon>Thermococci</taxon>
        <taxon>Thermococcales</taxon>
        <taxon>Thermococcaceae</taxon>
        <taxon>Thermococcus</taxon>
    </lineage>
</organism>
<dbReference type="Gene3D" id="3.50.50.60">
    <property type="entry name" value="FAD/NAD(P)-binding domain"/>
    <property type="match status" value="2"/>
</dbReference>